<dbReference type="HOGENOM" id="CLU_2962979_0_0_1"/>
<keyword evidence="3" id="KW-1185">Reference proteome</keyword>
<dbReference type="UCSC" id="C16C4.1">
    <property type="organism name" value="c. elegans"/>
</dbReference>
<organism evidence="2 3">
    <name type="scientific">Caenorhabditis elegans</name>
    <dbReference type="NCBI Taxonomy" id="6239"/>
    <lineage>
        <taxon>Eukaryota</taxon>
        <taxon>Metazoa</taxon>
        <taxon>Ecdysozoa</taxon>
        <taxon>Nematoda</taxon>
        <taxon>Chromadorea</taxon>
        <taxon>Rhabditida</taxon>
        <taxon>Rhabditina</taxon>
        <taxon>Rhabditomorpha</taxon>
        <taxon>Rhabditoidea</taxon>
        <taxon>Rhabditidae</taxon>
        <taxon>Peloderinae</taxon>
        <taxon>Caenorhabditis</taxon>
    </lineage>
</organism>
<sequence length="59" mass="6318">MNFILYLLVIISWVTTVGCSLVISAGDAGSTVRDDSIGFTGQIPDLSARIEVKNGIFDK</sequence>
<accession>O44325</accession>
<gene>
    <name evidence="2 4" type="ORF">C16C4.1</name>
    <name evidence="2" type="ORF">CELE_C16C4.1</name>
</gene>
<feature type="signal peptide" evidence="1">
    <location>
        <begin position="1"/>
        <end position="19"/>
    </location>
</feature>
<dbReference type="GeneID" id="182655"/>
<dbReference type="WormBase" id="C16C4.1">
    <property type="protein sequence ID" value="CE46779"/>
    <property type="gene ID" value="WBGene00015825"/>
</dbReference>
<proteinExistence type="predicted"/>
<dbReference type="KEGG" id="cel:CELE_C16C4.1"/>
<feature type="chain" id="PRO_5004158403" evidence="1">
    <location>
        <begin position="20"/>
        <end position="59"/>
    </location>
</feature>
<dbReference type="STRING" id="6239.C16C4.1.1"/>
<reference evidence="2 3" key="1">
    <citation type="journal article" date="1998" name="Science">
        <title>Genome sequence of the nematode C. elegans: a platform for investigating biology.</title>
        <authorList>
            <consortium name="The C. elegans sequencing consortium"/>
            <person name="Sulson J.E."/>
            <person name="Waterston R."/>
        </authorList>
    </citation>
    <scope>NUCLEOTIDE SEQUENCE [LARGE SCALE GENOMIC DNA]</scope>
    <source>
        <strain evidence="2 3">Bristol N2</strain>
    </source>
</reference>
<evidence type="ECO:0000256" key="1">
    <source>
        <dbReference type="SAM" id="SignalP"/>
    </source>
</evidence>
<keyword evidence="1" id="KW-0732">Signal</keyword>
<evidence type="ECO:0000313" key="4">
    <source>
        <dbReference type="WormBase" id="C16C4.1"/>
    </source>
</evidence>
<dbReference type="CTD" id="182655"/>
<dbReference type="PaxDb" id="6239-C16C4.1"/>
<evidence type="ECO:0000313" key="3">
    <source>
        <dbReference type="Proteomes" id="UP000001940"/>
    </source>
</evidence>
<protein>
    <submittedName>
        <fullName evidence="2">Secreted protein</fullName>
    </submittedName>
</protein>
<evidence type="ECO:0000313" key="2">
    <source>
        <dbReference type="EMBL" id="CCD64667.2"/>
    </source>
</evidence>
<dbReference type="AGR" id="WB:WBGene00015825"/>
<dbReference type="InParanoid" id="O44325"/>
<dbReference type="RefSeq" id="NP_494114.3">
    <property type="nucleotide sequence ID" value="NM_061713.3"/>
</dbReference>
<name>O44325_CAEEL</name>
<dbReference type="Proteomes" id="UP000001940">
    <property type="component" value="Chromosome II"/>
</dbReference>
<dbReference type="EMBL" id="BX284602">
    <property type="protein sequence ID" value="CCD64667.2"/>
    <property type="molecule type" value="Genomic_DNA"/>
</dbReference>
<dbReference type="AlphaFoldDB" id="O44325"/>